<organism evidence="1 2">
    <name type="scientific">Rhizoctonia solani</name>
    <dbReference type="NCBI Taxonomy" id="456999"/>
    <lineage>
        <taxon>Eukaryota</taxon>
        <taxon>Fungi</taxon>
        <taxon>Dikarya</taxon>
        <taxon>Basidiomycota</taxon>
        <taxon>Agaricomycotina</taxon>
        <taxon>Agaricomycetes</taxon>
        <taxon>Cantharellales</taxon>
        <taxon>Ceratobasidiaceae</taxon>
        <taxon>Rhizoctonia</taxon>
    </lineage>
</organism>
<evidence type="ECO:0000313" key="1">
    <source>
        <dbReference type="EMBL" id="CAE6492052.1"/>
    </source>
</evidence>
<proteinExistence type="predicted"/>
<accession>A0A8H3CQX2</accession>
<comment type="caution">
    <text evidence="1">The sequence shown here is derived from an EMBL/GenBank/DDBJ whole genome shotgun (WGS) entry which is preliminary data.</text>
</comment>
<evidence type="ECO:0000313" key="2">
    <source>
        <dbReference type="Proteomes" id="UP000663888"/>
    </source>
</evidence>
<gene>
    <name evidence="1" type="ORF">RDB_LOCUS141641</name>
</gene>
<reference evidence="1" key="1">
    <citation type="submission" date="2021-01" db="EMBL/GenBank/DDBJ databases">
        <authorList>
            <person name="Kaushik A."/>
        </authorList>
    </citation>
    <scope>NUCLEOTIDE SEQUENCE</scope>
    <source>
        <strain evidence="1">AG4-R118</strain>
    </source>
</reference>
<name>A0A8H3CQX2_9AGAM</name>
<dbReference type="Proteomes" id="UP000663888">
    <property type="component" value="Unassembled WGS sequence"/>
</dbReference>
<protein>
    <submittedName>
        <fullName evidence="1">Uncharacterized protein</fullName>
    </submittedName>
</protein>
<dbReference type="AlphaFoldDB" id="A0A8H3CQX2"/>
<sequence length="84" mass="9656">MQTGFDEGERNEYNQIEAASKPWSLRDDGWVVDGQDQLLVWVPSDLQPYTRRPPNDSIIPRGYGFELDFGGVNMGDQWAECYRA</sequence>
<dbReference type="EMBL" id="CAJMWX010001495">
    <property type="protein sequence ID" value="CAE6492052.1"/>
    <property type="molecule type" value="Genomic_DNA"/>
</dbReference>